<keyword evidence="3" id="KW-1185">Reference proteome</keyword>
<feature type="compositionally biased region" description="Polar residues" evidence="1">
    <location>
        <begin position="1308"/>
        <end position="1320"/>
    </location>
</feature>
<evidence type="ECO:0000256" key="1">
    <source>
        <dbReference type="SAM" id="MobiDB-lite"/>
    </source>
</evidence>
<dbReference type="InterPro" id="IPR045538">
    <property type="entry name" value="CIS_TMP"/>
</dbReference>
<gene>
    <name evidence="2" type="ordered locus">Aasi_1806</name>
</gene>
<proteinExistence type="predicted"/>
<accession>C3L421</accession>
<reference evidence="2 3" key="1">
    <citation type="journal article" date="2010" name="J. Bacteriol.">
        <title>The genome of the amoeba symbiont 'Candidatus Amoebophilus asiaticus' reveals common mechanisms for host cell interaction among amoeba-associated bacteria.</title>
        <authorList>
            <person name="Schmitz-Esser S."/>
            <person name="Tischler P."/>
            <person name="Arnold R."/>
            <person name="Montanaro J."/>
            <person name="Wagner M."/>
            <person name="Rattei T."/>
            <person name="Horn M."/>
        </authorList>
    </citation>
    <scope>NUCLEOTIDE SEQUENCE [LARGE SCALE GENOMIC DNA]</scope>
    <source>
        <strain evidence="2 3">5a2</strain>
    </source>
</reference>
<dbReference type="EMBL" id="CP001102">
    <property type="protein sequence ID" value="ACP21062.1"/>
    <property type="molecule type" value="Genomic_DNA"/>
</dbReference>
<sequence>MRQRLTIDIPDKSYQQEVQDKVKRILEQKLNEILEKSFAANVPKDVVITLDQVNINLADTTPDSLEENILQQIYHKLPTVIKEQVDLAIKDPLKRRITPLPHAKLQAVKHYLLYGYFAWWMPAHNEKIIENLYTEIYHKTPTAIKELWVELSDKPPAIQRFIEQFSDTIIQKSILLLSPSQAQHVLNISEDFSKLQPILLKITPPSAQKKLHTATKYTVLTQSIQYLSISKNFNEINFIKICLQQIAKEFNTSYPALITNLSRELSKQALPFNLTSKLASHIIRLYDTEVAINNSNSTPPAKLSMLIRKLDGLLAQKKDINKRQLSNTINEVFAQVKSPAARSTLAGYLTSISHTRQLTQYLSTKDFIKLIEVLQPAIQNAFTIIKQVWQAVMPPEKKSHQLIEQLTVKYLNKKTSNQQEPHAYISYLIGKLHSYVDNNLEKWAPFIKENVATLEKKYTNELTKVLLSNLPAHNAQSPSQVQSILSISSLDEFFIETINKIQEHPAFTSDHALTILLGNLYQDLSFFIQGNKPLSLASEKKLLNNVENIFKHVITDNEQLHCATKQFIPWIKQQANKAEPYNLGNSVQIFQNKLADLLSKQDSSKEYQNDVVAKSEHITVSLIKEFFTHQLLPPGYVHQSALMSNIIRQLVYIPGFQDELYDLLQQQGIRKQLVKNITPAAKSMLLNTVVPMSIDTRQTYEQILFKADILRADTSIDKQALLEDIFLESATQSLETSEEDFIQHSLLILSYNAQLPKQEVYRRIHLSAQKHPPTISLTHKLQQLYPLFETAAPAIADVLDRAFLPIYNLLKSFLDPQILTPVLYAQLLAFMKNIIENRLTTAVTDKELYQQIHKLFPMLPAHQKQHFFESIKKKLQEVAAKQLQTLQATWLHFLHTGELLEEYKSATELFNNLLLGIASKNKNTNNNLATTPLIHNLPDSDIRQTTISLITTLQTPHTRKRLVASLSTQDLEKVVQLVAKEKSKIVLNYIHNIYEIWNYTGFFNISSQESKLAWWEATLPTLVNTNTSAFSEKDWLAESLSEFATLLELPFTTVLSSLTTYAKASSKPFKLVKGNIEELNKILIDIEQEWLKTVKQEAKKAWPTQATFQELHQLFNIGYSSFNKHTSTSLDALDQQVSNLINQQLSSVKKFLYTYPKPAILSQQIAYYFSTPLIKQLIYCLDTKAHPFIQQYIEFSNLHQPDFYETQGIDTFNWCKYSEVATLSYLLEKKDTAFDKQKYLLHILEIYQKHIKQDIQSVLESLVTYHTQYKRTTAYDEVIQQLQNIFVTNSGLTAAIQKPIEKQEEENTATASITSQQNKSRFQDYQKEQPSKEIKLYIKNSGLVFLWPFIEGLLEKQDLLKNQVFFGNLERSNAIHTLQYLVTEQLSTPDWRIILNKLLCGMAYNDIPFAGYYLWDESDFAKRVIEEQEKALAQADNQGTRRKHKKRSNKTPVIELPEEIVLLKNNTEELLTKILTEWKSLKKLEKFEPFKQGFGIQDFKKYILQRDGILQYIDQGDKGGYWHLTITWEEYDAEITKTPWPINKIYLPFMKEELVVFWTPS</sequence>
<name>C3L421_AMOA5</name>
<dbReference type="KEGG" id="aas:Aasi_1806"/>
<dbReference type="STRING" id="452471.Aasi_1806"/>
<dbReference type="HOGENOM" id="CLU_245906_0_0_10"/>
<evidence type="ECO:0000313" key="2">
    <source>
        <dbReference type="EMBL" id="ACP21062.1"/>
    </source>
</evidence>
<organism evidence="2 3">
    <name type="scientific">Amoebophilus asiaticus (strain 5a2)</name>
    <dbReference type="NCBI Taxonomy" id="452471"/>
    <lineage>
        <taxon>Bacteria</taxon>
        <taxon>Pseudomonadati</taxon>
        <taxon>Bacteroidota</taxon>
        <taxon>Cytophagia</taxon>
        <taxon>Cytophagales</taxon>
        <taxon>Amoebophilaceae</taxon>
        <taxon>Candidatus Amoebophilus</taxon>
    </lineage>
</organism>
<dbReference type="Pfam" id="PF19268">
    <property type="entry name" value="CIS_TMP"/>
    <property type="match status" value="2"/>
</dbReference>
<protein>
    <submittedName>
        <fullName evidence="2">Uncharacterized protein</fullName>
    </submittedName>
</protein>
<feature type="region of interest" description="Disordered" evidence="1">
    <location>
        <begin position="1303"/>
        <end position="1324"/>
    </location>
</feature>
<dbReference type="Proteomes" id="UP000001227">
    <property type="component" value="Chromosome"/>
</dbReference>
<dbReference type="TCDB" id="3.A.23.6.1">
    <property type="family name" value="the type vi symbiosis/virulence secretory system (t6ss) family"/>
</dbReference>
<evidence type="ECO:0000313" key="3">
    <source>
        <dbReference type="Proteomes" id="UP000001227"/>
    </source>
</evidence>